<evidence type="ECO:0000256" key="1">
    <source>
        <dbReference type="SAM" id="Coils"/>
    </source>
</evidence>
<proteinExistence type="predicted"/>
<evidence type="ECO:0000313" key="2">
    <source>
        <dbReference type="EMBL" id="CAE2338112.1"/>
    </source>
</evidence>
<dbReference type="EMBL" id="HBKN01047956">
    <property type="protein sequence ID" value="CAE2338112.1"/>
    <property type="molecule type" value="Transcribed_RNA"/>
</dbReference>
<protein>
    <submittedName>
        <fullName evidence="2">Uncharacterized protein</fullName>
    </submittedName>
</protein>
<sequence>MTMQEVGALLHRHQQKRSTLQTCMTPSGLMRCIIVTAISVTSRDDRLSERQMLVHLLFHSWSLAELPIGSFNSSDRAGERNDGSNEERLQHQIQTLEEENSSLKALSRSLMKERQELLNKTSATNVEMASLRQLCENLQLQLRSLTEGKGDAGRNPGLIQEDLLTDSKRKPLQDDAVMLGWNQQATDGGDLHALSWMAPDFDLDELL</sequence>
<feature type="coiled-coil region" evidence="1">
    <location>
        <begin position="86"/>
        <end position="148"/>
    </location>
</feature>
<name>A0A7S4PKS6_GUITH</name>
<dbReference type="AlphaFoldDB" id="A0A7S4PKS6"/>
<keyword evidence="1" id="KW-0175">Coiled coil</keyword>
<gene>
    <name evidence="2" type="ORF">GTHE00462_LOCUS37453</name>
</gene>
<reference evidence="2" key="1">
    <citation type="submission" date="2021-01" db="EMBL/GenBank/DDBJ databases">
        <authorList>
            <person name="Corre E."/>
            <person name="Pelletier E."/>
            <person name="Niang G."/>
            <person name="Scheremetjew M."/>
            <person name="Finn R."/>
            <person name="Kale V."/>
            <person name="Holt S."/>
            <person name="Cochrane G."/>
            <person name="Meng A."/>
            <person name="Brown T."/>
            <person name="Cohen L."/>
        </authorList>
    </citation>
    <scope>NUCLEOTIDE SEQUENCE</scope>
    <source>
        <strain evidence="2">CCMP 2712</strain>
    </source>
</reference>
<organism evidence="2">
    <name type="scientific">Guillardia theta</name>
    <name type="common">Cryptophyte</name>
    <name type="synonym">Cryptomonas phi</name>
    <dbReference type="NCBI Taxonomy" id="55529"/>
    <lineage>
        <taxon>Eukaryota</taxon>
        <taxon>Cryptophyceae</taxon>
        <taxon>Pyrenomonadales</taxon>
        <taxon>Geminigeraceae</taxon>
        <taxon>Guillardia</taxon>
    </lineage>
</organism>
<accession>A0A7S4PKS6</accession>